<dbReference type="FunFam" id="3.40.1490.10:FF:000001">
    <property type="entry name" value="Peptidyl-tRNA hydrolase 2"/>
    <property type="match status" value="1"/>
</dbReference>
<dbReference type="SUPFAM" id="SSF102462">
    <property type="entry name" value="Peptidyl-tRNA hydrolase II"/>
    <property type="match status" value="1"/>
</dbReference>
<accession>A0A1I0P080</accession>
<dbReference type="Gene3D" id="3.40.1490.10">
    <property type="entry name" value="Bit1"/>
    <property type="match status" value="1"/>
</dbReference>
<dbReference type="InterPro" id="IPR002833">
    <property type="entry name" value="PTH2"/>
</dbReference>
<protein>
    <recommendedName>
        <fullName evidence="8 9">Peptidyl-tRNA hydrolase</fullName>
        <shortName evidence="9">PTH</shortName>
        <ecNumber evidence="3 9">3.1.1.29</ecNumber>
    </recommendedName>
</protein>
<dbReference type="NCBIfam" id="NF003314">
    <property type="entry name" value="PRK04322.1"/>
    <property type="match status" value="1"/>
</dbReference>
<comment type="function">
    <text evidence="1 9">The natural substrate for this enzyme may be peptidyl-tRNAs which drop off the ribosome during protein synthesis.</text>
</comment>
<evidence type="ECO:0000256" key="9">
    <source>
        <dbReference type="HAMAP-Rule" id="MF_00628"/>
    </source>
</evidence>
<dbReference type="PANTHER" id="PTHR12649:SF11">
    <property type="entry name" value="PEPTIDYL-TRNA HYDROLASE 2, MITOCHONDRIAL"/>
    <property type="match status" value="1"/>
</dbReference>
<comment type="subcellular location">
    <subcellularLocation>
        <location evidence="2 9">Cytoplasm</location>
    </subcellularLocation>
</comment>
<dbReference type="InterPro" id="IPR023476">
    <property type="entry name" value="Pep_tRNA_hydro_II_dom_sf"/>
</dbReference>
<evidence type="ECO:0000256" key="1">
    <source>
        <dbReference type="ARBA" id="ARBA00003043"/>
    </source>
</evidence>
<evidence type="ECO:0000256" key="2">
    <source>
        <dbReference type="ARBA" id="ARBA00004496"/>
    </source>
</evidence>
<reference evidence="10 11" key="1">
    <citation type="submission" date="2016-10" db="EMBL/GenBank/DDBJ databases">
        <authorList>
            <person name="de Groot N.N."/>
        </authorList>
    </citation>
    <scope>NUCLEOTIDE SEQUENCE [LARGE SCALE GENOMIC DNA]</scope>
    <source>
        <strain evidence="10 11">CGMCC 1.5337</strain>
    </source>
</reference>
<evidence type="ECO:0000256" key="7">
    <source>
        <dbReference type="ARBA" id="ARBA00048707"/>
    </source>
</evidence>
<keyword evidence="4 9" id="KW-0963">Cytoplasm</keyword>
<dbReference type="AlphaFoldDB" id="A0A1I0P080"/>
<dbReference type="STRING" id="355548.SAMN04487945_1299"/>
<dbReference type="Proteomes" id="UP000198518">
    <property type="component" value="Unassembled WGS sequence"/>
</dbReference>
<dbReference type="EMBL" id="FOJA01000001">
    <property type="protein sequence ID" value="SEW07653.1"/>
    <property type="molecule type" value="Genomic_DNA"/>
</dbReference>
<evidence type="ECO:0000256" key="3">
    <source>
        <dbReference type="ARBA" id="ARBA00013260"/>
    </source>
</evidence>
<comment type="similarity">
    <text evidence="6 9">Belongs to the PTH2 family.</text>
</comment>
<evidence type="ECO:0000313" key="11">
    <source>
        <dbReference type="Proteomes" id="UP000198518"/>
    </source>
</evidence>
<gene>
    <name evidence="9" type="primary">pth</name>
    <name evidence="10" type="ORF">SAMN04487945_1299</name>
</gene>
<evidence type="ECO:0000313" key="10">
    <source>
        <dbReference type="EMBL" id="SEW07653.1"/>
    </source>
</evidence>
<keyword evidence="11" id="KW-1185">Reference proteome</keyword>
<comment type="catalytic activity">
    <reaction evidence="7 9">
        <text>an N-acyl-L-alpha-aminoacyl-tRNA + H2O = an N-acyl-L-amino acid + a tRNA + H(+)</text>
        <dbReference type="Rhea" id="RHEA:54448"/>
        <dbReference type="Rhea" id="RHEA-COMP:10123"/>
        <dbReference type="Rhea" id="RHEA-COMP:13883"/>
        <dbReference type="ChEBI" id="CHEBI:15377"/>
        <dbReference type="ChEBI" id="CHEBI:15378"/>
        <dbReference type="ChEBI" id="CHEBI:59874"/>
        <dbReference type="ChEBI" id="CHEBI:78442"/>
        <dbReference type="ChEBI" id="CHEBI:138191"/>
        <dbReference type="EC" id="3.1.1.29"/>
    </reaction>
</comment>
<keyword evidence="5 9" id="KW-0378">Hydrolase</keyword>
<evidence type="ECO:0000256" key="8">
    <source>
        <dbReference type="ARBA" id="ARBA00050038"/>
    </source>
</evidence>
<evidence type="ECO:0000256" key="4">
    <source>
        <dbReference type="ARBA" id="ARBA00022490"/>
    </source>
</evidence>
<dbReference type="EC" id="3.1.1.29" evidence="3 9"/>
<name>A0A1I0P080_9EURY</name>
<dbReference type="NCBIfam" id="TIGR00283">
    <property type="entry name" value="arch_pth2"/>
    <property type="match status" value="1"/>
</dbReference>
<evidence type="ECO:0000256" key="6">
    <source>
        <dbReference type="ARBA" id="ARBA00038050"/>
    </source>
</evidence>
<organism evidence="10 11">
    <name type="scientific">Halobacterium jilantaiense</name>
    <dbReference type="NCBI Taxonomy" id="355548"/>
    <lineage>
        <taxon>Archaea</taxon>
        <taxon>Methanobacteriati</taxon>
        <taxon>Methanobacteriota</taxon>
        <taxon>Stenosarchaea group</taxon>
        <taxon>Halobacteria</taxon>
        <taxon>Halobacteriales</taxon>
        <taxon>Halobacteriaceae</taxon>
        <taxon>Halobacterium</taxon>
    </lineage>
</organism>
<evidence type="ECO:0000256" key="5">
    <source>
        <dbReference type="ARBA" id="ARBA00022801"/>
    </source>
</evidence>
<proteinExistence type="inferred from homology"/>
<dbReference type="HAMAP" id="MF_00628">
    <property type="entry name" value="Pept_tRNA_hydro_arch"/>
    <property type="match status" value="1"/>
</dbReference>
<dbReference type="Pfam" id="PF01981">
    <property type="entry name" value="PTH2"/>
    <property type="match status" value="1"/>
</dbReference>
<dbReference type="GO" id="GO:0005829">
    <property type="term" value="C:cytosol"/>
    <property type="evidence" value="ECO:0007669"/>
    <property type="project" value="TreeGrafter"/>
</dbReference>
<dbReference type="CDD" id="cd02430">
    <property type="entry name" value="PTH2"/>
    <property type="match status" value="1"/>
</dbReference>
<dbReference type="PANTHER" id="PTHR12649">
    <property type="entry name" value="PEPTIDYL-TRNA HYDROLASE 2"/>
    <property type="match status" value="1"/>
</dbReference>
<dbReference type="GO" id="GO:0006412">
    <property type="term" value="P:translation"/>
    <property type="evidence" value="ECO:0007669"/>
    <property type="project" value="UniProtKB-UniRule"/>
</dbReference>
<dbReference type="GO" id="GO:0004045">
    <property type="term" value="F:peptidyl-tRNA hydrolase activity"/>
    <property type="evidence" value="ECO:0007669"/>
    <property type="project" value="UniProtKB-UniRule"/>
</dbReference>
<sequence length="121" mass="13059">MREPTVRPDMKQVIAARTDIGMGQGKLAAQVAHASLNAYEYADDRAVRQWKDEGQTKVVVKVGSERELYELSEEAKHKGLPTGLISDAGRTQLEPGTPTALAIGPAPDADVDRITGDLSLF</sequence>
<dbReference type="InterPro" id="IPR034759">
    <property type="entry name" value="Pept_tRNA_hydro_arch"/>
</dbReference>